<gene>
    <name evidence="2" type="ORF">GUJ93_ZPchr0003g17941</name>
</gene>
<accession>A0A8J5S323</accession>
<proteinExistence type="predicted"/>
<protein>
    <submittedName>
        <fullName evidence="2">Uncharacterized protein</fullName>
    </submittedName>
</protein>
<sequence length="68" mass="8066">MRWLVEGCMPLRRLTVTGVPLLLRPRHAENWTTTARRWTDDVYDEALRRSARSTSSSTRRNPGRRDQR</sequence>
<evidence type="ECO:0000313" key="3">
    <source>
        <dbReference type="Proteomes" id="UP000729402"/>
    </source>
</evidence>
<dbReference type="EMBL" id="JAAALK010000286">
    <property type="protein sequence ID" value="KAG8063178.1"/>
    <property type="molecule type" value="Genomic_DNA"/>
</dbReference>
<feature type="region of interest" description="Disordered" evidence="1">
    <location>
        <begin position="49"/>
        <end position="68"/>
    </location>
</feature>
<keyword evidence="3" id="KW-1185">Reference proteome</keyword>
<reference evidence="2" key="1">
    <citation type="journal article" date="2021" name="bioRxiv">
        <title>Whole Genome Assembly and Annotation of Northern Wild Rice, Zizania palustris L., Supports a Whole Genome Duplication in the Zizania Genus.</title>
        <authorList>
            <person name="Haas M."/>
            <person name="Kono T."/>
            <person name="Macchietto M."/>
            <person name="Millas R."/>
            <person name="McGilp L."/>
            <person name="Shao M."/>
            <person name="Duquette J."/>
            <person name="Hirsch C.N."/>
            <person name="Kimball J."/>
        </authorList>
    </citation>
    <scope>NUCLEOTIDE SEQUENCE</scope>
    <source>
        <tissue evidence="2">Fresh leaf tissue</tissue>
    </source>
</reference>
<reference evidence="2" key="2">
    <citation type="submission" date="2021-02" db="EMBL/GenBank/DDBJ databases">
        <authorList>
            <person name="Kimball J.A."/>
            <person name="Haas M.W."/>
            <person name="Macchietto M."/>
            <person name="Kono T."/>
            <person name="Duquette J."/>
            <person name="Shao M."/>
        </authorList>
    </citation>
    <scope>NUCLEOTIDE SEQUENCE</scope>
    <source>
        <tissue evidence="2">Fresh leaf tissue</tissue>
    </source>
</reference>
<evidence type="ECO:0000256" key="1">
    <source>
        <dbReference type="SAM" id="MobiDB-lite"/>
    </source>
</evidence>
<name>A0A8J5S323_ZIZPA</name>
<dbReference type="Proteomes" id="UP000729402">
    <property type="component" value="Unassembled WGS sequence"/>
</dbReference>
<comment type="caution">
    <text evidence="2">The sequence shown here is derived from an EMBL/GenBank/DDBJ whole genome shotgun (WGS) entry which is preliminary data.</text>
</comment>
<evidence type="ECO:0000313" key="2">
    <source>
        <dbReference type="EMBL" id="KAG8063178.1"/>
    </source>
</evidence>
<dbReference type="AlphaFoldDB" id="A0A8J5S323"/>
<organism evidence="2 3">
    <name type="scientific">Zizania palustris</name>
    <name type="common">Northern wild rice</name>
    <dbReference type="NCBI Taxonomy" id="103762"/>
    <lineage>
        <taxon>Eukaryota</taxon>
        <taxon>Viridiplantae</taxon>
        <taxon>Streptophyta</taxon>
        <taxon>Embryophyta</taxon>
        <taxon>Tracheophyta</taxon>
        <taxon>Spermatophyta</taxon>
        <taxon>Magnoliopsida</taxon>
        <taxon>Liliopsida</taxon>
        <taxon>Poales</taxon>
        <taxon>Poaceae</taxon>
        <taxon>BOP clade</taxon>
        <taxon>Oryzoideae</taxon>
        <taxon>Oryzeae</taxon>
        <taxon>Zizaniinae</taxon>
        <taxon>Zizania</taxon>
    </lineage>
</organism>